<proteinExistence type="predicted"/>
<feature type="domain" description="SAM" evidence="2">
    <location>
        <begin position="332"/>
        <end position="391"/>
    </location>
</feature>
<dbReference type="InterPro" id="IPR013761">
    <property type="entry name" value="SAM/pointed_sf"/>
</dbReference>
<sequence length="401" mass="45171">MSPPLSPSLIAQIIYSQSPTSPILIKTLPFYIEQKTNTPWHKMGDFHGGRTLTRYLEEHGDVFRVIKKGPGMHEVELVNGVVTEVDTKTNEGIKEETNDEKTLKQLEKVAERKSVPSTSQKPIEPPSQKSAPQIPSKSSRSATQTEMSSSSKATPVSPAKFQKESITKKESLPGVQATAADSLDTMDNIAEYIHNEQIQKAKPLFDDDEESSIDAEKKELDDILRDLNADEDFIDQQLAKTTNEEMQEVEETTSNSPSQQPSGQQDQVLTPNTDASQKLEEAQRILEEARQLKESIAQQNEGQHNADEDESEPDEQEESTTITLEAIKKTWIYGWLQDLNMEKYASNFVDYGVTDEDTLAGIEKSDLNKMQVKNLDDRNTIFQQLELKKKQNTVSNMDFDF</sequence>
<feature type="region of interest" description="Disordered" evidence="1">
    <location>
        <begin position="296"/>
        <end position="320"/>
    </location>
</feature>
<dbReference type="SMART" id="SM00454">
    <property type="entry name" value="SAM"/>
    <property type="match status" value="1"/>
</dbReference>
<dbReference type="Gene3D" id="1.10.150.50">
    <property type="entry name" value="Transcription Factor, Ets-1"/>
    <property type="match status" value="1"/>
</dbReference>
<dbReference type="Pfam" id="PF07647">
    <property type="entry name" value="SAM_2"/>
    <property type="match status" value="1"/>
</dbReference>
<gene>
    <name evidence="3" type="ORF">PCOS0759_LOCUS8928</name>
</gene>
<organism evidence="3">
    <name type="scientific">Percolomonas cosmopolitus</name>
    <dbReference type="NCBI Taxonomy" id="63605"/>
    <lineage>
        <taxon>Eukaryota</taxon>
        <taxon>Discoba</taxon>
        <taxon>Heterolobosea</taxon>
        <taxon>Tetramitia</taxon>
        <taxon>Eutetramitia</taxon>
        <taxon>Percolomonadidae</taxon>
        <taxon>Percolomonas</taxon>
    </lineage>
</organism>
<feature type="compositionally biased region" description="Acidic residues" evidence="1">
    <location>
        <begin position="307"/>
        <end position="318"/>
    </location>
</feature>
<dbReference type="PROSITE" id="PS50105">
    <property type="entry name" value="SAM_DOMAIN"/>
    <property type="match status" value="1"/>
</dbReference>
<feature type="region of interest" description="Disordered" evidence="1">
    <location>
        <begin position="89"/>
        <end position="179"/>
    </location>
</feature>
<name>A0A7S1KUM8_9EUKA</name>
<reference evidence="3" key="1">
    <citation type="submission" date="2021-01" db="EMBL/GenBank/DDBJ databases">
        <authorList>
            <person name="Corre E."/>
            <person name="Pelletier E."/>
            <person name="Niang G."/>
            <person name="Scheremetjew M."/>
            <person name="Finn R."/>
            <person name="Kale V."/>
            <person name="Holt S."/>
            <person name="Cochrane G."/>
            <person name="Meng A."/>
            <person name="Brown T."/>
            <person name="Cohen L."/>
        </authorList>
    </citation>
    <scope>NUCLEOTIDE SEQUENCE</scope>
    <source>
        <strain evidence="3">WS</strain>
    </source>
</reference>
<dbReference type="AlphaFoldDB" id="A0A7S1KUM8"/>
<feature type="compositionally biased region" description="Basic and acidic residues" evidence="1">
    <location>
        <begin position="89"/>
        <end position="114"/>
    </location>
</feature>
<feature type="compositionally biased region" description="Low complexity" evidence="1">
    <location>
        <begin position="254"/>
        <end position="267"/>
    </location>
</feature>
<feature type="region of interest" description="Disordered" evidence="1">
    <location>
        <begin position="234"/>
        <end position="273"/>
    </location>
</feature>
<accession>A0A7S1KUM8</accession>
<feature type="compositionally biased region" description="Basic and acidic residues" evidence="1">
    <location>
        <begin position="161"/>
        <end position="171"/>
    </location>
</feature>
<dbReference type="EMBL" id="HBGD01010852">
    <property type="protein sequence ID" value="CAD9085674.1"/>
    <property type="molecule type" value="Transcribed_RNA"/>
</dbReference>
<evidence type="ECO:0000256" key="1">
    <source>
        <dbReference type="SAM" id="MobiDB-lite"/>
    </source>
</evidence>
<dbReference type="InterPro" id="IPR001660">
    <property type="entry name" value="SAM"/>
</dbReference>
<feature type="compositionally biased region" description="Basic and acidic residues" evidence="1">
    <location>
        <begin position="196"/>
        <end position="205"/>
    </location>
</feature>
<evidence type="ECO:0000259" key="2">
    <source>
        <dbReference type="PROSITE" id="PS50105"/>
    </source>
</evidence>
<feature type="compositionally biased region" description="Polar residues" evidence="1">
    <location>
        <begin position="115"/>
        <end position="154"/>
    </location>
</feature>
<dbReference type="SUPFAM" id="SSF47769">
    <property type="entry name" value="SAM/Pointed domain"/>
    <property type="match status" value="1"/>
</dbReference>
<protein>
    <recommendedName>
        <fullName evidence="2">SAM domain-containing protein</fullName>
    </recommendedName>
</protein>
<evidence type="ECO:0000313" key="3">
    <source>
        <dbReference type="EMBL" id="CAD9085674.1"/>
    </source>
</evidence>
<feature type="region of interest" description="Disordered" evidence="1">
    <location>
        <begin position="196"/>
        <end position="217"/>
    </location>
</feature>